<proteinExistence type="predicted"/>
<reference evidence="7 8" key="1">
    <citation type="submission" date="2023-12" db="EMBL/GenBank/DDBJ databases">
        <title>Description of an unclassified Opitutus bacterium of Verrucomicrobiota.</title>
        <authorList>
            <person name="Zhang D.-F."/>
        </authorList>
    </citation>
    <scope>NUCLEOTIDE SEQUENCE [LARGE SCALE GENOMIC DNA]</scope>
    <source>
        <strain evidence="7 8">WL0086</strain>
    </source>
</reference>
<dbReference type="PROSITE" id="PS00108">
    <property type="entry name" value="PROTEIN_KINASE_ST"/>
    <property type="match status" value="1"/>
</dbReference>
<dbReference type="PROSITE" id="PS50011">
    <property type="entry name" value="PROTEIN_KINASE_DOM"/>
    <property type="match status" value="1"/>
</dbReference>
<keyword evidence="8" id="KW-1185">Reference proteome</keyword>
<dbReference type="InterPro" id="IPR011009">
    <property type="entry name" value="Kinase-like_dom_sf"/>
</dbReference>
<evidence type="ECO:0000313" key="7">
    <source>
        <dbReference type="EMBL" id="WRQ86662.1"/>
    </source>
</evidence>
<dbReference type="CDD" id="cd14014">
    <property type="entry name" value="STKc_PknB_like"/>
    <property type="match status" value="1"/>
</dbReference>
<keyword evidence="2" id="KW-0547">Nucleotide-binding</keyword>
<sequence length="507" mass="55457">MPPSDEDPVEPPTLPDIPTGNTASSGSASASSGQSSGDRYASLDSQDTGVFDQPPPPADVPSQIGKYRILGVLAETRLSIIYRAEDTAPQRQVVLKFPRGIDLASPEAHQRMREEVALAARLDQQAVVPILETGEIDRVPYYVMPLLHGQTLTEHVQGEAMDLEERIDLFHKLCRIVASIHRDGILHLDLKPANFLIDRHGEPRLLDFGLAATQEELRRNPPDHISGTLRFMAPEQTYLERIPELTAAADVHALGTIFYQLLTDQYPYPLDGNMMSAIESIRRALPKPPSQANPRVPPRFDALVNKALHKDPSQRFPDAGAMASALSALRQGSATASVTKRSLSLPVLAGGGLLAAGALALGVLFWPEQNEGASAALARQIQVSTYDSAALADFSEPAAPVTRLPEDLWGLYRHVHDTLQSRADLRLAGAIIVDARQLPASTRFHWRDTRETEHVTSQPFRVGDQVATIFVPAGFPIELTLINDEDESGPRTQLLTFSAGRIEIWRP</sequence>
<dbReference type="Gene3D" id="1.10.510.10">
    <property type="entry name" value="Transferase(Phosphotransferase) domain 1"/>
    <property type="match status" value="1"/>
</dbReference>
<keyword evidence="1 7" id="KW-0808">Transferase</keyword>
<protein>
    <submittedName>
        <fullName evidence="7">Serine/threonine-protein kinase</fullName>
        <ecNumber evidence="7">2.7.11.1</ecNumber>
    </submittedName>
</protein>
<dbReference type="InterPro" id="IPR008271">
    <property type="entry name" value="Ser/Thr_kinase_AS"/>
</dbReference>
<dbReference type="SMART" id="SM00220">
    <property type="entry name" value="S_TKc"/>
    <property type="match status" value="1"/>
</dbReference>
<dbReference type="RefSeq" id="WP_221030499.1">
    <property type="nucleotide sequence ID" value="NZ_CP139781.1"/>
</dbReference>
<dbReference type="Pfam" id="PF00069">
    <property type="entry name" value="Pkinase"/>
    <property type="match status" value="1"/>
</dbReference>
<feature type="domain" description="Protein kinase" evidence="6">
    <location>
        <begin position="67"/>
        <end position="329"/>
    </location>
</feature>
<feature type="compositionally biased region" description="Low complexity" evidence="5">
    <location>
        <begin position="23"/>
        <end position="37"/>
    </location>
</feature>
<dbReference type="InterPro" id="IPR000719">
    <property type="entry name" value="Prot_kinase_dom"/>
</dbReference>
<dbReference type="EMBL" id="CP139781">
    <property type="protein sequence ID" value="WRQ86662.1"/>
    <property type="molecule type" value="Genomic_DNA"/>
</dbReference>
<dbReference type="SUPFAM" id="SSF56112">
    <property type="entry name" value="Protein kinase-like (PK-like)"/>
    <property type="match status" value="1"/>
</dbReference>
<keyword evidence="3 7" id="KW-0418">Kinase</keyword>
<dbReference type="PANTHER" id="PTHR43289:SF6">
    <property type="entry name" value="SERINE_THREONINE-PROTEIN KINASE NEKL-3"/>
    <property type="match status" value="1"/>
</dbReference>
<gene>
    <name evidence="7" type="ORF">K1X11_017760</name>
</gene>
<evidence type="ECO:0000256" key="5">
    <source>
        <dbReference type="SAM" id="MobiDB-lite"/>
    </source>
</evidence>
<dbReference type="EC" id="2.7.11.1" evidence="7"/>
<dbReference type="Gene3D" id="3.30.200.20">
    <property type="entry name" value="Phosphorylase Kinase, domain 1"/>
    <property type="match status" value="1"/>
</dbReference>
<evidence type="ECO:0000256" key="2">
    <source>
        <dbReference type="ARBA" id="ARBA00022741"/>
    </source>
</evidence>
<evidence type="ECO:0000256" key="1">
    <source>
        <dbReference type="ARBA" id="ARBA00022679"/>
    </source>
</evidence>
<organism evidence="7 8">
    <name type="scientific">Actomonas aquatica</name>
    <dbReference type="NCBI Taxonomy" id="2866162"/>
    <lineage>
        <taxon>Bacteria</taxon>
        <taxon>Pseudomonadati</taxon>
        <taxon>Verrucomicrobiota</taxon>
        <taxon>Opitutia</taxon>
        <taxon>Opitutales</taxon>
        <taxon>Opitutaceae</taxon>
        <taxon>Actomonas</taxon>
    </lineage>
</organism>
<dbReference type="GO" id="GO:0004674">
    <property type="term" value="F:protein serine/threonine kinase activity"/>
    <property type="evidence" value="ECO:0007669"/>
    <property type="project" value="UniProtKB-EC"/>
</dbReference>
<evidence type="ECO:0000259" key="6">
    <source>
        <dbReference type="PROSITE" id="PS50011"/>
    </source>
</evidence>
<keyword evidence="4" id="KW-0067">ATP-binding</keyword>
<feature type="region of interest" description="Disordered" evidence="5">
    <location>
        <begin position="1"/>
        <end position="63"/>
    </location>
</feature>
<evidence type="ECO:0000256" key="4">
    <source>
        <dbReference type="ARBA" id="ARBA00022840"/>
    </source>
</evidence>
<dbReference type="PANTHER" id="PTHR43289">
    <property type="entry name" value="MITOGEN-ACTIVATED PROTEIN KINASE KINASE KINASE 20-RELATED"/>
    <property type="match status" value="1"/>
</dbReference>
<evidence type="ECO:0000313" key="8">
    <source>
        <dbReference type="Proteomes" id="UP000738431"/>
    </source>
</evidence>
<dbReference type="Proteomes" id="UP000738431">
    <property type="component" value="Chromosome"/>
</dbReference>
<evidence type="ECO:0000256" key="3">
    <source>
        <dbReference type="ARBA" id="ARBA00022777"/>
    </source>
</evidence>
<name>A0ABZ1C5Q8_9BACT</name>
<accession>A0ABZ1C5Q8</accession>